<comment type="subcellular location">
    <subcellularLocation>
        <location evidence="3 12">Cytoplasm</location>
    </subcellularLocation>
</comment>
<evidence type="ECO:0000256" key="2">
    <source>
        <dbReference type="ARBA" id="ARBA00001933"/>
    </source>
</evidence>
<keyword evidence="9 12" id="KW-0808">Transferase</keyword>
<sequence>MTRTDLHFLADTDPAIAEIIADELQRQRTHLELIASENFTSPAVLAAQGSVLTNKYAEGLPGKRYYGGCEFVDKAEQLAIERIKELFGAAHANVQPHSGAQANFAVFLTLLEPGDTIMGMDLSHGGHLTHGSPVNVSGKWFKVQHYGVDPETEQLNYDTILDLAKQHRPKLIICGYSAYPRVIRFDKFREIADEVGAYLLADIAHIAGLVATGHHPNPIPYCDVVTTTTHKTLRGPRGGLIMTRDPELGKKLDKSVFPGTQGGPLEHVIAAKAVAFGEALKPEFKTYSGQVIENARALAAQLQKRGFKLVSGGTDNHLMLVDLRSIGMTGKVADRLVSEVNITANKNTVPFDPESPFVTSGLRLGSPAMTTRGMGTAEFTEIGDIIADRLLNPDSEEMAQSCRDRIAHLCDRFPLYPHLEIPMPALV</sequence>
<dbReference type="GO" id="GO:0019264">
    <property type="term" value="P:glycine biosynthetic process from serine"/>
    <property type="evidence" value="ECO:0007669"/>
    <property type="project" value="UniProtKB-UniRule"/>
</dbReference>
<dbReference type="Gene3D" id="3.90.1150.10">
    <property type="entry name" value="Aspartate Aminotransferase, domain 1"/>
    <property type="match status" value="1"/>
</dbReference>
<evidence type="ECO:0000256" key="1">
    <source>
        <dbReference type="ARBA" id="ARBA00001528"/>
    </source>
</evidence>
<dbReference type="PANTHER" id="PTHR11680:SF35">
    <property type="entry name" value="SERINE HYDROXYMETHYLTRANSFERASE 1"/>
    <property type="match status" value="1"/>
</dbReference>
<evidence type="ECO:0000259" key="14">
    <source>
        <dbReference type="Pfam" id="PF00464"/>
    </source>
</evidence>
<dbReference type="NCBIfam" id="NF000586">
    <property type="entry name" value="PRK00011.1"/>
    <property type="match status" value="1"/>
</dbReference>
<comment type="cofactor">
    <cofactor evidence="2 12 13">
        <name>pyridoxal 5'-phosphate</name>
        <dbReference type="ChEBI" id="CHEBI:597326"/>
    </cofactor>
</comment>
<proteinExistence type="inferred from homology"/>
<dbReference type="EC" id="2.1.2.1" evidence="12"/>
<accession>A0A7C3PI13</accession>
<dbReference type="EMBL" id="DSRU01000280">
    <property type="protein sequence ID" value="HFM99979.1"/>
    <property type="molecule type" value="Genomic_DNA"/>
</dbReference>
<comment type="function">
    <text evidence="11">Catalyzes the reversible interconversion of serine and glycine with tetrahydrofolate (THF) serving as the one-carbon carrier. This reaction serves as the major source of one-carbon groups required for the biosynthesis of purines, thymidylate, methionine, and other important biomolecules. Also exhibits THF-independent aldolase activity toward beta-hydroxyamino acids, producing glycine and aldehydes, via a retro-aldol mechanism. Thus, is able to catalyze the cleavage of L-allo-threonine.</text>
</comment>
<protein>
    <recommendedName>
        <fullName evidence="12">Serine hydroxymethyltransferase</fullName>
        <shortName evidence="12">SHMT</shortName>
        <shortName evidence="12">Serine methylase</shortName>
        <ecNumber evidence="12">2.1.2.1</ecNumber>
    </recommendedName>
</protein>
<evidence type="ECO:0000256" key="5">
    <source>
        <dbReference type="ARBA" id="ARBA00011738"/>
    </source>
</evidence>
<dbReference type="HAMAP" id="MF_00051">
    <property type="entry name" value="SHMT"/>
    <property type="match status" value="1"/>
</dbReference>
<dbReference type="PANTHER" id="PTHR11680">
    <property type="entry name" value="SERINE HYDROXYMETHYLTRANSFERASE"/>
    <property type="match status" value="1"/>
</dbReference>
<dbReference type="GO" id="GO:0008168">
    <property type="term" value="F:methyltransferase activity"/>
    <property type="evidence" value="ECO:0007669"/>
    <property type="project" value="UniProtKB-KW"/>
</dbReference>
<comment type="similarity">
    <text evidence="4 12">Belongs to the SHMT family.</text>
</comment>
<evidence type="ECO:0000256" key="12">
    <source>
        <dbReference type="HAMAP-Rule" id="MF_00051"/>
    </source>
</evidence>
<name>A0A7C3PI13_9CYAN</name>
<dbReference type="InterPro" id="IPR039429">
    <property type="entry name" value="SHMT-like_dom"/>
</dbReference>
<dbReference type="GO" id="GO:0030170">
    <property type="term" value="F:pyridoxal phosphate binding"/>
    <property type="evidence" value="ECO:0007669"/>
    <property type="project" value="UniProtKB-UniRule"/>
</dbReference>
<keyword evidence="8 12" id="KW-0028">Amino-acid biosynthesis</keyword>
<dbReference type="PIRSF" id="PIRSF000412">
    <property type="entry name" value="SHMT"/>
    <property type="match status" value="1"/>
</dbReference>
<dbReference type="InterPro" id="IPR015421">
    <property type="entry name" value="PyrdxlP-dep_Trfase_major"/>
</dbReference>
<evidence type="ECO:0000256" key="10">
    <source>
        <dbReference type="ARBA" id="ARBA00022898"/>
    </source>
</evidence>
<dbReference type="GO" id="GO:0005829">
    <property type="term" value="C:cytosol"/>
    <property type="evidence" value="ECO:0007669"/>
    <property type="project" value="TreeGrafter"/>
</dbReference>
<dbReference type="AlphaFoldDB" id="A0A7C3PI13"/>
<dbReference type="SUPFAM" id="SSF53383">
    <property type="entry name" value="PLP-dependent transferases"/>
    <property type="match status" value="1"/>
</dbReference>
<comment type="pathway">
    <text evidence="12">One-carbon metabolism; tetrahydrofolate interconversion.</text>
</comment>
<dbReference type="InterPro" id="IPR001085">
    <property type="entry name" value="Ser_HO-MeTrfase"/>
</dbReference>
<feature type="domain" description="Serine hydroxymethyltransferase-like" evidence="14">
    <location>
        <begin position="9"/>
        <end position="386"/>
    </location>
</feature>
<evidence type="ECO:0000256" key="6">
    <source>
        <dbReference type="ARBA" id="ARBA00022490"/>
    </source>
</evidence>
<feature type="site" description="Plays an important role in substrate specificity" evidence="12">
    <location>
        <position position="230"/>
    </location>
</feature>
<dbReference type="InterPro" id="IPR015422">
    <property type="entry name" value="PyrdxlP-dep_Trfase_small"/>
</dbReference>
<dbReference type="UniPathway" id="UPA00288">
    <property type="reaction ID" value="UER01023"/>
</dbReference>
<dbReference type="PROSITE" id="PS00096">
    <property type="entry name" value="SHMT"/>
    <property type="match status" value="1"/>
</dbReference>
<gene>
    <name evidence="12" type="primary">glyA</name>
    <name evidence="15" type="ORF">ENR64_19920</name>
</gene>
<comment type="caution">
    <text evidence="12">Lacks conserved residue(s) required for the propagation of feature annotation.</text>
</comment>
<dbReference type="InterPro" id="IPR019798">
    <property type="entry name" value="Ser_HO-MeTrfase_PLP_BS"/>
</dbReference>
<dbReference type="Pfam" id="PF00464">
    <property type="entry name" value="SHMT"/>
    <property type="match status" value="1"/>
</dbReference>
<organism evidence="15">
    <name type="scientific">Oscillatoriales cyanobacterium SpSt-418</name>
    <dbReference type="NCBI Taxonomy" id="2282169"/>
    <lineage>
        <taxon>Bacteria</taxon>
        <taxon>Bacillati</taxon>
        <taxon>Cyanobacteriota</taxon>
        <taxon>Cyanophyceae</taxon>
        <taxon>Oscillatoriophycideae</taxon>
        <taxon>Oscillatoriales</taxon>
    </lineage>
</organism>
<feature type="modified residue" description="N6-(pyridoxal phosphate)lysine" evidence="12 13">
    <location>
        <position position="231"/>
    </location>
</feature>
<keyword evidence="7 12" id="KW-0554">One-carbon metabolism</keyword>
<dbReference type="CDD" id="cd00378">
    <property type="entry name" value="SHMT"/>
    <property type="match status" value="1"/>
</dbReference>
<evidence type="ECO:0000256" key="8">
    <source>
        <dbReference type="ARBA" id="ARBA00022605"/>
    </source>
</evidence>
<evidence type="ECO:0000313" key="15">
    <source>
        <dbReference type="EMBL" id="HFM99979.1"/>
    </source>
</evidence>
<dbReference type="FunFam" id="3.40.640.10:FF:000001">
    <property type="entry name" value="Serine hydroxymethyltransferase"/>
    <property type="match status" value="1"/>
</dbReference>
<reference evidence="15" key="1">
    <citation type="journal article" date="2020" name="mSystems">
        <title>Genome- and Community-Level Interaction Insights into Carbon Utilization and Element Cycling Functions of Hydrothermarchaeota in Hydrothermal Sediment.</title>
        <authorList>
            <person name="Zhou Z."/>
            <person name="Liu Y."/>
            <person name="Xu W."/>
            <person name="Pan J."/>
            <person name="Luo Z.H."/>
            <person name="Li M."/>
        </authorList>
    </citation>
    <scope>NUCLEOTIDE SEQUENCE [LARGE SCALE GENOMIC DNA]</scope>
    <source>
        <strain evidence="15">SpSt-418</strain>
    </source>
</reference>
<feature type="binding site" evidence="12">
    <location>
        <position position="122"/>
    </location>
    <ligand>
        <name>(6S)-5,6,7,8-tetrahydrofolate</name>
        <dbReference type="ChEBI" id="CHEBI:57453"/>
    </ligand>
</feature>
<evidence type="ECO:0000256" key="7">
    <source>
        <dbReference type="ARBA" id="ARBA00022563"/>
    </source>
</evidence>
<dbReference type="GO" id="GO:0032259">
    <property type="term" value="P:methylation"/>
    <property type="evidence" value="ECO:0007669"/>
    <property type="project" value="UniProtKB-KW"/>
</dbReference>
<dbReference type="GO" id="GO:0035999">
    <property type="term" value="P:tetrahydrofolate interconversion"/>
    <property type="evidence" value="ECO:0007669"/>
    <property type="project" value="UniProtKB-UniRule"/>
</dbReference>
<feature type="binding site" evidence="12">
    <location>
        <begin position="126"/>
        <end position="128"/>
    </location>
    <ligand>
        <name>(6S)-5,6,7,8-tetrahydrofolate</name>
        <dbReference type="ChEBI" id="CHEBI:57453"/>
    </ligand>
</feature>
<keyword evidence="6 12" id="KW-0963">Cytoplasm</keyword>
<evidence type="ECO:0000256" key="11">
    <source>
        <dbReference type="ARBA" id="ARBA00054606"/>
    </source>
</evidence>
<evidence type="ECO:0000256" key="13">
    <source>
        <dbReference type="PIRSR" id="PIRSR000412-50"/>
    </source>
</evidence>
<evidence type="ECO:0000256" key="4">
    <source>
        <dbReference type="ARBA" id="ARBA00006376"/>
    </source>
</evidence>
<dbReference type="InterPro" id="IPR049943">
    <property type="entry name" value="Ser_HO-MeTrfase-like"/>
</dbReference>
<dbReference type="FunFam" id="3.90.1150.10:FF:000003">
    <property type="entry name" value="Serine hydroxymethyltransferase"/>
    <property type="match status" value="1"/>
</dbReference>
<feature type="binding site" evidence="12">
    <location>
        <begin position="355"/>
        <end position="357"/>
    </location>
    <ligand>
        <name>(6S)-5,6,7,8-tetrahydrofolate</name>
        <dbReference type="ChEBI" id="CHEBI:57453"/>
    </ligand>
</feature>
<dbReference type="Gene3D" id="3.40.640.10">
    <property type="entry name" value="Type I PLP-dependent aspartate aminotransferase-like (Major domain)"/>
    <property type="match status" value="1"/>
</dbReference>
<dbReference type="GO" id="GO:0004372">
    <property type="term" value="F:glycine hydroxymethyltransferase activity"/>
    <property type="evidence" value="ECO:0007669"/>
    <property type="project" value="UniProtKB-UniRule"/>
</dbReference>
<keyword evidence="15" id="KW-0489">Methyltransferase</keyword>
<comment type="pathway">
    <text evidence="12">Amino-acid biosynthesis; glycine biosynthesis; glycine from L-serine: step 1/1.</text>
</comment>
<keyword evidence="10 12" id="KW-0663">Pyridoxal phosphate</keyword>
<dbReference type="UniPathway" id="UPA00193"/>
<evidence type="ECO:0000256" key="9">
    <source>
        <dbReference type="ARBA" id="ARBA00022679"/>
    </source>
</evidence>
<comment type="caution">
    <text evidence="15">The sequence shown here is derived from an EMBL/GenBank/DDBJ whole genome shotgun (WGS) entry which is preliminary data.</text>
</comment>
<dbReference type="InterPro" id="IPR015424">
    <property type="entry name" value="PyrdxlP-dep_Trfase"/>
</dbReference>
<comment type="subunit">
    <text evidence="5 12">Homodimer.</text>
</comment>
<comment type="catalytic activity">
    <reaction evidence="1 12">
        <text>(6R)-5,10-methylene-5,6,7,8-tetrahydrofolate + glycine + H2O = (6S)-5,6,7,8-tetrahydrofolate + L-serine</text>
        <dbReference type="Rhea" id="RHEA:15481"/>
        <dbReference type="ChEBI" id="CHEBI:15377"/>
        <dbReference type="ChEBI" id="CHEBI:15636"/>
        <dbReference type="ChEBI" id="CHEBI:33384"/>
        <dbReference type="ChEBI" id="CHEBI:57305"/>
        <dbReference type="ChEBI" id="CHEBI:57453"/>
        <dbReference type="EC" id="2.1.2.1"/>
    </reaction>
</comment>
<evidence type="ECO:0000256" key="3">
    <source>
        <dbReference type="ARBA" id="ARBA00004496"/>
    </source>
</evidence>